<protein>
    <recommendedName>
        <fullName evidence="2">Ice-binding protein C-terminal domain-containing protein</fullName>
    </recommendedName>
</protein>
<gene>
    <name evidence="3" type="ORF">GCM10011396_12510</name>
</gene>
<feature type="signal peptide" evidence="1">
    <location>
        <begin position="1"/>
        <end position="20"/>
    </location>
</feature>
<accession>A0A916XFK8</accession>
<feature type="chain" id="PRO_5037502900" description="Ice-binding protein C-terminal domain-containing protein" evidence="1">
    <location>
        <begin position="21"/>
        <end position="260"/>
    </location>
</feature>
<keyword evidence="4" id="KW-1185">Reference proteome</keyword>
<comment type="caution">
    <text evidence="3">The sequence shown here is derived from an EMBL/GenBank/DDBJ whole genome shotgun (WGS) entry which is preliminary data.</text>
</comment>
<proteinExistence type="predicted"/>
<feature type="domain" description="Ice-binding protein C-terminal" evidence="2">
    <location>
        <begin position="234"/>
        <end position="257"/>
    </location>
</feature>
<dbReference type="AlphaFoldDB" id="A0A916XFK8"/>
<evidence type="ECO:0000313" key="3">
    <source>
        <dbReference type="EMBL" id="GGC67017.1"/>
    </source>
</evidence>
<sequence>MKKMTLALTLALMTSASAFAAPFVNGGFEDGTTTGWTTGQGARYNTLNSGMSPAAFLPGGSLYTNSFTHSSVVSSGYVDPNLGNLLGSTVYSGNYAFRAEDTTSGGYASVISQKVTNYTDANIFFAWKAVLENGGHSENESALLMIVLHDDTTNTDVISRVYNAGDGGGGVDNRFSSSGDLFYTSQWQIEQLAIDASLSGHDFTLSLLAADCQPSAHTGYAYLDGFGSVTPPSDVPEPMSLALVGLGLTGMAAVRRRKQK</sequence>
<evidence type="ECO:0000259" key="2">
    <source>
        <dbReference type="Pfam" id="PF07589"/>
    </source>
</evidence>
<evidence type="ECO:0000256" key="1">
    <source>
        <dbReference type="SAM" id="SignalP"/>
    </source>
</evidence>
<dbReference type="EMBL" id="BMED01000001">
    <property type="protein sequence ID" value="GGC67017.1"/>
    <property type="molecule type" value="Genomic_DNA"/>
</dbReference>
<organism evidence="3 4">
    <name type="scientific">Undibacterium terreum</name>
    <dbReference type="NCBI Taxonomy" id="1224302"/>
    <lineage>
        <taxon>Bacteria</taxon>
        <taxon>Pseudomonadati</taxon>
        <taxon>Pseudomonadota</taxon>
        <taxon>Betaproteobacteria</taxon>
        <taxon>Burkholderiales</taxon>
        <taxon>Oxalobacteraceae</taxon>
        <taxon>Undibacterium</taxon>
    </lineage>
</organism>
<reference evidence="3" key="2">
    <citation type="submission" date="2020-09" db="EMBL/GenBank/DDBJ databases">
        <authorList>
            <person name="Sun Q."/>
            <person name="Zhou Y."/>
        </authorList>
    </citation>
    <scope>NUCLEOTIDE SEQUENCE</scope>
    <source>
        <strain evidence="3">CGMCC 1.10998</strain>
    </source>
</reference>
<dbReference type="Proteomes" id="UP000637423">
    <property type="component" value="Unassembled WGS sequence"/>
</dbReference>
<dbReference type="RefSeq" id="WP_229750944.1">
    <property type="nucleotide sequence ID" value="NZ_BMED01000001.1"/>
</dbReference>
<name>A0A916XFK8_9BURK</name>
<dbReference type="Pfam" id="PF07589">
    <property type="entry name" value="PEP-CTERM"/>
    <property type="match status" value="1"/>
</dbReference>
<reference evidence="3" key="1">
    <citation type="journal article" date="2014" name="Int. J. Syst. Evol. Microbiol.">
        <title>Complete genome sequence of Corynebacterium casei LMG S-19264T (=DSM 44701T), isolated from a smear-ripened cheese.</title>
        <authorList>
            <consortium name="US DOE Joint Genome Institute (JGI-PGF)"/>
            <person name="Walter F."/>
            <person name="Albersmeier A."/>
            <person name="Kalinowski J."/>
            <person name="Ruckert C."/>
        </authorList>
    </citation>
    <scope>NUCLEOTIDE SEQUENCE</scope>
    <source>
        <strain evidence="3">CGMCC 1.10998</strain>
    </source>
</reference>
<dbReference type="NCBIfam" id="TIGR02595">
    <property type="entry name" value="PEP_CTERM"/>
    <property type="match status" value="1"/>
</dbReference>
<evidence type="ECO:0000313" key="4">
    <source>
        <dbReference type="Proteomes" id="UP000637423"/>
    </source>
</evidence>
<dbReference type="InterPro" id="IPR013424">
    <property type="entry name" value="Ice-binding_C"/>
</dbReference>
<keyword evidence="1" id="KW-0732">Signal</keyword>